<evidence type="ECO:0000313" key="4">
    <source>
        <dbReference type="Proteomes" id="UP001152797"/>
    </source>
</evidence>
<protein>
    <submittedName>
        <fullName evidence="2">Uncharacterized protein</fullName>
    </submittedName>
</protein>
<dbReference type="EMBL" id="CAMXCT010001755">
    <property type="protein sequence ID" value="CAI3992765.1"/>
    <property type="molecule type" value="Genomic_DNA"/>
</dbReference>
<dbReference type="EMBL" id="CAMXCT020001755">
    <property type="protein sequence ID" value="CAL1146140.1"/>
    <property type="molecule type" value="Genomic_DNA"/>
</dbReference>
<proteinExistence type="predicted"/>
<evidence type="ECO:0000313" key="1">
    <source>
        <dbReference type="EMBL" id="CAI3992765.1"/>
    </source>
</evidence>
<evidence type="ECO:0000313" key="3">
    <source>
        <dbReference type="EMBL" id="CAL1146140.1"/>
    </source>
</evidence>
<comment type="caution">
    <text evidence="2">The sequence shown here is derived from an EMBL/GenBank/DDBJ whole genome shotgun (WGS) entry which is preliminary data.</text>
</comment>
<reference evidence="3" key="2">
    <citation type="submission" date="2024-04" db="EMBL/GenBank/DDBJ databases">
        <authorList>
            <person name="Chen Y."/>
            <person name="Shah S."/>
            <person name="Dougan E. K."/>
            <person name="Thang M."/>
            <person name="Chan C."/>
        </authorList>
    </citation>
    <scope>NUCLEOTIDE SEQUENCE [LARGE SCALE GENOMIC DNA]</scope>
</reference>
<sequence length="184" mass="20357">MLASLLQVVPVLHVSDLVPLVSLLQLLAAAKFSPETAMFQTIRAQLQARANHMTESLHMAVLSGAYCPAINRTACAVLRFEAFDCRFDHRLEDVLPCFRGALDAYEPGDTSPTELVERFKAYNAHAPELVAVLAFLSETTAASGHWLCPPGSRGREYFIIQFAYRNLRAALVFEAPPRQVIVLD</sequence>
<accession>A0A9P1CQX6</accession>
<keyword evidence="4" id="KW-1185">Reference proteome</keyword>
<gene>
    <name evidence="1" type="ORF">C1SCF055_LOCUS19561</name>
    <name evidence="2" type="ORF">C1SCF055_LOCUS21320</name>
</gene>
<dbReference type="EMBL" id="CAMXCT020001986">
    <property type="protein sequence ID" value="CAL1148066.1"/>
    <property type="molecule type" value="Genomic_DNA"/>
</dbReference>
<evidence type="ECO:0000313" key="2">
    <source>
        <dbReference type="EMBL" id="CAI3994691.1"/>
    </source>
</evidence>
<name>A0A9P1CQX6_9DINO</name>
<reference evidence="2" key="1">
    <citation type="submission" date="2022-10" db="EMBL/GenBank/DDBJ databases">
        <authorList>
            <person name="Chen Y."/>
            <person name="Dougan E. K."/>
            <person name="Chan C."/>
            <person name="Rhodes N."/>
            <person name="Thang M."/>
        </authorList>
    </citation>
    <scope>NUCLEOTIDE SEQUENCE</scope>
</reference>
<dbReference type="Proteomes" id="UP001152797">
    <property type="component" value="Unassembled WGS sequence"/>
</dbReference>
<dbReference type="EMBL" id="CAMXCT030001755">
    <property type="protein sequence ID" value="CAL4780077.1"/>
    <property type="molecule type" value="Genomic_DNA"/>
</dbReference>
<organism evidence="2">
    <name type="scientific">Cladocopium goreaui</name>
    <dbReference type="NCBI Taxonomy" id="2562237"/>
    <lineage>
        <taxon>Eukaryota</taxon>
        <taxon>Sar</taxon>
        <taxon>Alveolata</taxon>
        <taxon>Dinophyceae</taxon>
        <taxon>Suessiales</taxon>
        <taxon>Symbiodiniaceae</taxon>
        <taxon>Cladocopium</taxon>
    </lineage>
</organism>
<dbReference type="EMBL" id="CAMXCT010001986">
    <property type="protein sequence ID" value="CAI3994691.1"/>
    <property type="molecule type" value="Genomic_DNA"/>
</dbReference>
<dbReference type="AlphaFoldDB" id="A0A9P1CQX6"/>
<dbReference type="EMBL" id="CAMXCT030001986">
    <property type="protein sequence ID" value="CAL4782003.1"/>
    <property type="molecule type" value="Genomic_DNA"/>
</dbReference>